<keyword evidence="2" id="KW-1185">Reference proteome</keyword>
<dbReference type="Proteomes" id="UP001168537">
    <property type="component" value="Unassembled WGS sequence"/>
</dbReference>
<name>A0ABT8EZT6_9ACTN</name>
<evidence type="ECO:0000313" key="2">
    <source>
        <dbReference type="Proteomes" id="UP001168537"/>
    </source>
</evidence>
<sequence>VAFPDLQEKAFENLSADIDDNFFAGLDFVLFNADFIRQAGFLGRHRMFGGHIVSHPFGGTGRITPGGRHQRQKDHDHEFCHFVR</sequence>
<protein>
    <submittedName>
        <fullName evidence="1">Uncharacterized protein</fullName>
    </submittedName>
</protein>
<accession>A0ABT8EZT6</accession>
<gene>
    <name evidence="1" type="ORF">QWY29_20200</name>
</gene>
<organism evidence="1 2">
    <name type="scientific">Nocardioides abyssi</name>
    <dbReference type="NCBI Taxonomy" id="3058370"/>
    <lineage>
        <taxon>Bacteria</taxon>
        <taxon>Bacillati</taxon>
        <taxon>Actinomycetota</taxon>
        <taxon>Actinomycetes</taxon>
        <taxon>Propionibacteriales</taxon>
        <taxon>Nocardioidaceae</taxon>
        <taxon>Nocardioides</taxon>
    </lineage>
</organism>
<proteinExistence type="predicted"/>
<evidence type="ECO:0000313" key="1">
    <source>
        <dbReference type="EMBL" id="MDN4163690.1"/>
    </source>
</evidence>
<reference evidence="1" key="1">
    <citation type="submission" date="2023-06" db="EMBL/GenBank/DDBJ databases">
        <title>Draft genome sequence of Nocardioides sp. SOB72.</title>
        <authorList>
            <person name="Zhang G."/>
        </authorList>
    </citation>
    <scope>NUCLEOTIDE SEQUENCE</scope>
    <source>
        <strain evidence="1">SOB72</strain>
    </source>
</reference>
<comment type="caution">
    <text evidence="1">The sequence shown here is derived from an EMBL/GenBank/DDBJ whole genome shotgun (WGS) entry which is preliminary data.</text>
</comment>
<feature type="non-terminal residue" evidence="1">
    <location>
        <position position="1"/>
    </location>
</feature>
<dbReference type="EMBL" id="JAUHJR010000126">
    <property type="protein sequence ID" value="MDN4163690.1"/>
    <property type="molecule type" value="Genomic_DNA"/>
</dbReference>